<dbReference type="GO" id="GO:0046167">
    <property type="term" value="P:glycerol-3-phosphate biosynthetic process"/>
    <property type="evidence" value="ECO:0007669"/>
    <property type="project" value="UniProtKB-UniRule"/>
</dbReference>
<keyword evidence="2 7" id="KW-0444">Lipid biosynthesis</keyword>
<evidence type="ECO:0000259" key="12">
    <source>
        <dbReference type="Pfam" id="PF01210"/>
    </source>
</evidence>
<feature type="binding site" evidence="7">
    <location>
        <position position="132"/>
    </location>
    <ligand>
        <name>sn-glycerol 3-phosphate</name>
        <dbReference type="ChEBI" id="CHEBI:57597"/>
    </ligand>
</feature>
<keyword evidence="4 7" id="KW-0443">Lipid metabolism</keyword>
<feature type="binding site" evidence="9">
    <location>
        <position position="83"/>
    </location>
    <ligand>
        <name>NAD(+)</name>
        <dbReference type="ChEBI" id="CHEBI:57540"/>
    </ligand>
</feature>
<dbReference type="EMBL" id="JAPTGG010000003">
    <property type="protein sequence ID" value="MCZ0864711.1"/>
    <property type="molecule type" value="Genomic_DNA"/>
</dbReference>
<dbReference type="InterPro" id="IPR008927">
    <property type="entry name" value="6-PGluconate_DH-like_C_sf"/>
</dbReference>
<dbReference type="NCBIfam" id="NF000942">
    <property type="entry name" value="PRK00094.1-4"/>
    <property type="match status" value="1"/>
</dbReference>
<accession>A0A9J6RKI9</accession>
<proteinExistence type="inferred from homology"/>
<dbReference type="PRINTS" id="PR00077">
    <property type="entry name" value="GPDHDRGNASE"/>
</dbReference>
<feature type="domain" description="Glycerol-3-phosphate dehydrogenase NAD-dependent N-terminal" evidence="12">
    <location>
        <begin position="3"/>
        <end position="154"/>
    </location>
</feature>
<dbReference type="GO" id="GO:0046168">
    <property type="term" value="P:glycerol-3-phosphate catabolic process"/>
    <property type="evidence" value="ECO:0007669"/>
    <property type="project" value="InterPro"/>
</dbReference>
<evidence type="ECO:0000313" key="15">
    <source>
        <dbReference type="Proteomes" id="UP001069090"/>
    </source>
</evidence>
<keyword evidence="7" id="KW-0963">Cytoplasm</keyword>
<keyword evidence="7" id="KW-0547">Nucleotide-binding</keyword>
<feature type="binding site" evidence="7">
    <location>
        <position position="134"/>
    </location>
    <ligand>
        <name>sn-glycerol 3-phosphate</name>
        <dbReference type="ChEBI" id="CHEBI:57597"/>
    </ligand>
</feature>
<dbReference type="GO" id="GO:0008654">
    <property type="term" value="P:phospholipid biosynthetic process"/>
    <property type="evidence" value="ECO:0007669"/>
    <property type="project" value="UniProtKB-KW"/>
</dbReference>
<dbReference type="RefSeq" id="WP_258330861.1">
    <property type="nucleotide sequence ID" value="NZ_JAPTGG010000003.1"/>
</dbReference>
<protein>
    <recommendedName>
        <fullName evidence="7">Glycerol-3-phosphate dehydrogenase [NAD(P)+]</fullName>
        <ecNumber evidence="7">1.1.1.94</ecNumber>
    </recommendedName>
    <alternativeName>
        <fullName evidence="7">NAD(P)(+)-dependent glycerol-3-phosphate dehydrogenase</fullName>
    </alternativeName>
    <alternativeName>
        <fullName evidence="7">NAD(P)H-dependent dihydroxyacetone-phosphate reductase</fullName>
    </alternativeName>
</protein>
<feature type="domain" description="Glycerol-3-phosphate dehydrogenase NAD-dependent C-terminal" evidence="13">
    <location>
        <begin position="176"/>
        <end position="316"/>
    </location>
</feature>
<dbReference type="EC" id="1.1.1.94" evidence="7"/>
<feature type="binding site" evidence="7">
    <location>
        <position position="136"/>
    </location>
    <ligand>
        <name>NADPH</name>
        <dbReference type="ChEBI" id="CHEBI:57783"/>
    </ligand>
</feature>
<evidence type="ECO:0000256" key="5">
    <source>
        <dbReference type="ARBA" id="ARBA00023209"/>
    </source>
</evidence>
<keyword evidence="15" id="KW-1185">Reference proteome</keyword>
<dbReference type="GO" id="GO:0005975">
    <property type="term" value="P:carbohydrate metabolic process"/>
    <property type="evidence" value="ECO:0007669"/>
    <property type="project" value="InterPro"/>
</dbReference>
<evidence type="ECO:0000256" key="4">
    <source>
        <dbReference type="ARBA" id="ARBA00023098"/>
    </source>
</evidence>
<evidence type="ECO:0000256" key="7">
    <source>
        <dbReference type="HAMAP-Rule" id="MF_00394"/>
    </source>
</evidence>
<name>A0A9J6RKI9_9GAMM</name>
<dbReference type="PANTHER" id="PTHR11728">
    <property type="entry name" value="GLYCEROL-3-PHOSPHATE DEHYDROGENASE"/>
    <property type="match status" value="1"/>
</dbReference>
<dbReference type="GO" id="GO:0006650">
    <property type="term" value="P:glycerophospholipid metabolic process"/>
    <property type="evidence" value="ECO:0007669"/>
    <property type="project" value="UniProtKB-UniRule"/>
</dbReference>
<comment type="caution">
    <text evidence="14">The sequence shown here is derived from an EMBL/GenBank/DDBJ whole genome shotgun (WGS) entry which is preliminary data.</text>
</comment>
<evidence type="ECO:0000256" key="1">
    <source>
        <dbReference type="ARBA" id="ARBA00011009"/>
    </source>
</evidence>
<dbReference type="PANTHER" id="PTHR11728:SF1">
    <property type="entry name" value="GLYCEROL-3-PHOSPHATE DEHYDROGENASE [NAD(+)] 2, CHLOROPLASTIC"/>
    <property type="match status" value="1"/>
</dbReference>
<comment type="pathway">
    <text evidence="7">Membrane lipid metabolism; glycerophospholipid metabolism.</text>
</comment>
<dbReference type="PIRSF" id="PIRSF000114">
    <property type="entry name" value="Glycerol-3-P_dh"/>
    <property type="match status" value="1"/>
</dbReference>
<evidence type="ECO:0000313" key="14">
    <source>
        <dbReference type="EMBL" id="MCZ0864711.1"/>
    </source>
</evidence>
<feature type="binding site" evidence="7">
    <location>
        <position position="276"/>
    </location>
    <ligand>
        <name>NADPH</name>
        <dbReference type="ChEBI" id="CHEBI:57783"/>
    </ligand>
</feature>
<dbReference type="InterPro" id="IPR006168">
    <property type="entry name" value="G3P_DH_NAD-dep"/>
</dbReference>
<sequence length="328" mass="34328">MNVVIVGLGNLGSAVATVLARNGHQVMAWEFNQAVVDELNQQHSNSAYLPAVAMPKTIAATSDSQQLPLAGADALIITLPSRFIEQTLAGLTLPAGLPIVNMSKGMNPENGETVCQTLQRLFPNNTLAQLSGPSIANEFVAGVITAFVAASSCHSLQQSLAQLFNNDSLSVQFSTDIVGVELGGIFKNCYALGLGIVGQHAVAGLNFSGAFLTLALQEMRSLAVAMGAQASTFDGLACIGDLIATALSDNSHNRKMGQLLAQGLSLAQIEQQLGVLAEGYKTLATMLPLAQQHGVTLPLAQLINELIEGRLSLDNFCKGFNALLKSPC</sequence>
<comment type="subcellular location">
    <subcellularLocation>
        <location evidence="7">Cytoplasm</location>
    </subcellularLocation>
</comment>
<dbReference type="Pfam" id="PF07479">
    <property type="entry name" value="NAD_Gly3P_dh_C"/>
    <property type="match status" value="1"/>
</dbReference>
<comment type="similarity">
    <text evidence="1 7 10">Belongs to the NAD-dependent glycerol-3-phosphate dehydrogenase family.</text>
</comment>
<organism evidence="14 15">
    <name type="scientific">Dasania phycosphaerae</name>
    <dbReference type="NCBI Taxonomy" id="2950436"/>
    <lineage>
        <taxon>Bacteria</taxon>
        <taxon>Pseudomonadati</taxon>
        <taxon>Pseudomonadota</taxon>
        <taxon>Gammaproteobacteria</taxon>
        <taxon>Cellvibrionales</taxon>
        <taxon>Spongiibacteraceae</taxon>
        <taxon>Dasania</taxon>
    </lineage>
</organism>
<dbReference type="InterPro" id="IPR011128">
    <property type="entry name" value="G3P_DH_NAD-dep_N"/>
</dbReference>
<dbReference type="InterPro" id="IPR006109">
    <property type="entry name" value="G3P_DH_NAD-dep_C"/>
</dbReference>
<feature type="binding site" evidence="7">
    <location>
        <position position="278"/>
    </location>
    <ligand>
        <name>NADPH</name>
        <dbReference type="ChEBI" id="CHEBI:57783"/>
    </ligand>
</feature>
<keyword evidence="7" id="KW-0521">NADP</keyword>
<feature type="binding site" evidence="7">
    <location>
        <position position="241"/>
    </location>
    <ligand>
        <name>sn-glycerol 3-phosphate</name>
        <dbReference type="ChEBI" id="CHEBI:57597"/>
    </ligand>
</feature>
<feature type="binding site" evidence="7">
    <location>
        <position position="251"/>
    </location>
    <ligand>
        <name>sn-glycerol 3-phosphate</name>
        <dbReference type="ChEBI" id="CHEBI:57597"/>
    </ligand>
</feature>
<feature type="binding site" evidence="7">
    <location>
        <position position="104"/>
    </location>
    <ligand>
        <name>sn-glycerol 3-phosphate</name>
        <dbReference type="ChEBI" id="CHEBI:57597"/>
    </ligand>
</feature>
<dbReference type="HAMAP" id="MF_00394">
    <property type="entry name" value="NAD_Glyc3P_dehydrog"/>
    <property type="match status" value="1"/>
</dbReference>
<evidence type="ECO:0000256" key="8">
    <source>
        <dbReference type="PIRSR" id="PIRSR000114-1"/>
    </source>
</evidence>
<dbReference type="Gene3D" id="1.10.1040.10">
    <property type="entry name" value="N-(1-d-carboxylethyl)-l-norvaline Dehydrogenase, domain 2"/>
    <property type="match status" value="1"/>
</dbReference>
<evidence type="ECO:0000256" key="10">
    <source>
        <dbReference type="RuleBase" id="RU000437"/>
    </source>
</evidence>
<dbReference type="SUPFAM" id="SSF48179">
    <property type="entry name" value="6-phosphogluconate dehydrogenase C-terminal domain-like"/>
    <property type="match status" value="1"/>
</dbReference>
<dbReference type="InterPro" id="IPR013328">
    <property type="entry name" value="6PGD_dom2"/>
</dbReference>
<dbReference type="InterPro" id="IPR036291">
    <property type="entry name" value="NAD(P)-bd_dom_sf"/>
</dbReference>
<evidence type="ECO:0000256" key="3">
    <source>
        <dbReference type="ARBA" id="ARBA00023002"/>
    </source>
</evidence>
<evidence type="ECO:0000259" key="13">
    <source>
        <dbReference type="Pfam" id="PF07479"/>
    </source>
</evidence>
<comment type="catalytic activity">
    <reaction evidence="7 11">
        <text>sn-glycerol 3-phosphate + NADP(+) = dihydroxyacetone phosphate + NADPH + H(+)</text>
        <dbReference type="Rhea" id="RHEA:11096"/>
        <dbReference type="ChEBI" id="CHEBI:15378"/>
        <dbReference type="ChEBI" id="CHEBI:57597"/>
        <dbReference type="ChEBI" id="CHEBI:57642"/>
        <dbReference type="ChEBI" id="CHEBI:57783"/>
        <dbReference type="ChEBI" id="CHEBI:58349"/>
        <dbReference type="EC" id="1.1.1.94"/>
    </reaction>
</comment>
<evidence type="ECO:0000256" key="11">
    <source>
        <dbReference type="RuleBase" id="RU000439"/>
    </source>
</evidence>
<feature type="binding site" evidence="7">
    <location>
        <position position="48"/>
    </location>
    <ligand>
        <name>NADPH</name>
        <dbReference type="ChEBI" id="CHEBI:57783"/>
    </ligand>
</feature>
<feature type="binding site" evidence="7">
    <location>
        <position position="187"/>
    </location>
    <ligand>
        <name>sn-glycerol 3-phosphate</name>
        <dbReference type="ChEBI" id="CHEBI:57597"/>
    </ligand>
</feature>
<comment type="caution">
    <text evidence="7">Lacks conserved residue(s) required for the propagation of feature annotation.</text>
</comment>
<dbReference type="AlphaFoldDB" id="A0A9J6RKI9"/>
<keyword evidence="5 7" id="KW-0594">Phospholipid biosynthesis</keyword>
<reference evidence="14 15" key="1">
    <citation type="submission" date="2022-12" db="EMBL/GenBank/DDBJ databases">
        <title>Dasania phycosphaerae sp. nov., isolated from particulate material of the south coast of Korea.</title>
        <authorList>
            <person name="Jiang Y."/>
        </authorList>
    </citation>
    <scope>NUCLEOTIDE SEQUENCE [LARGE SCALE GENOMIC DNA]</scope>
    <source>
        <strain evidence="14 15">GY-19</strain>
    </source>
</reference>
<feature type="binding site" evidence="7">
    <location>
        <position position="253"/>
    </location>
    <ligand>
        <name>sn-glycerol 3-phosphate</name>
        <dbReference type="ChEBI" id="CHEBI:57597"/>
    </ligand>
</feature>
<keyword evidence="3 7" id="KW-0560">Oxidoreductase</keyword>
<feature type="binding site" evidence="9">
    <location>
        <position position="136"/>
    </location>
    <ligand>
        <name>NAD(+)</name>
        <dbReference type="ChEBI" id="CHEBI:57540"/>
    </ligand>
</feature>
<dbReference type="Gene3D" id="3.40.50.720">
    <property type="entry name" value="NAD(P)-binding Rossmann-like Domain"/>
    <property type="match status" value="1"/>
</dbReference>
<evidence type="ECO:0000256" key="6">
    <source>
        <dbReference type="ARBA" id="ARBA00023264"/>
    </source>
</evidence>
<dbReference type="GO" id="GO:0047952">
    <property type="term" value="F:glycerol-3-phosphate dehydrogenase [NAD(P)+] activity"/>
    <property type="evidence" value="ECO:0007669"/>
    <property type="project" value="UniProtKB-UniRule"/>
</dbReference>
<evidence type="ECO:0000256" key="9">
    <source>
        <dbReference type="PIRSR" id="PIRSR000114-3"/>
    </source>
</evidence>
<comment type="function">
    <text evidence="7">Catalyzes the reduction of the glycolytic intermediate dihydroxyacetone phosphate (DHAP) to sn-glycerol 3-phosphate (G3P), the key precursor for phospholipid synthesis.</text>
</comment>
<feature type="binding site" evidence="9">
    <location>
        <begin position="7"/>
        <end position="12"/>
    </location>
    <ligand>
        <name>NAD(+)</name>
        <dbReference type="ChEBI" id="CHEBI:57540"/>
    </ligand>
</feature>
<dbReference type="NCBIfam" id="NF000940">
    <property type="entry name" value="PRK00094.1-2"/>
    <property type="match status" value="1"/>
</dbReference>
<feature type="binding site" evidence="9">
    <location>
        <position position="31"/>
    </location>
    <ligand>
        <name>NAD(+)</name>
        <dbReference type="ChEBI" id="CHEBI:57540"/>
    </ligand>
</feature>
<evidence type="ECO:0000256" key="2">
    <source>
        <dbReference type="ARBA" id="ARBA00022516"/>
    </source>
</evidence>
<gene>
    <name evidence="7" type="primary">gpsA</name>
    <name evidence="14" type="ORF">O0V09_05835</name>
</gene>
<feature type="binding site" evidence="7">
    <location>
        <position position="104"/>
    </location>
    <ligand>
        <name>NADPH</name>
        <dbReference type="ChEBI" id="CHEBI:57783"/>
    </ligand>
</feature>
<dbReference type="Pfam" id="PF01210">
    <property type="entry name" value="NAD_Gly3P_dh_N"/>
    <property type="match status" value="1"/>
</dbReference>
<dbReference type="GO" id="GO:0005829">
    <property type="term" value="C:cytosol"/>
    <property type="evidence" value="ECO:0007669"/>
    <property type="project" value="TreeGrafter"/>
</dbReference>
<comment type="catalytic activity">
    <reaction evidence="7">
        <text>sn-glycerol 3-phosphate + NAD(+) = dihydroxyacetone phosphate + NADH + H(+)</text>
        <dbReference type="Rhea" id="RHEA:11092"/>
        <dbReference type="ChEBI" id="CHEBI:15378"/>
        <dbReference type="ChEBI" id="CHEBI:57540"/>
        <dbReference type="ChEBI" id="CHEBI:57597"/>
        <dbReference type="ChEBI" id="CHEBI:57642"/>
        <dbReference type="ChEBI" id="CHEBI:57945"/>
        <dbReference type="EC" id="1.1.1.94"/>
    </reaction>
</comment>
<keyword evidence="6 7" id="KW-1208">Phospholipid metabolism</keyword>
<dbReference type="Proteomes" id="UP001069090">
    <property type="component" value="Unassembled WGS sequence"/>
</dbReference>
<dbReference type="GO" id="GO:0051287">
    <property type="term" value="F:NAD binding"/>
    <property type="evidence" value="ECO:0007669"/>
    <property type="project" value="InterPro"/>
</dbReference>
<dbReference type="SUPFAM" id="SSF51735">
    <property type="entry name" value="NAD(P)-binding Rossmann-fold domains"/>
    <property type="match status" value="1"/>
</dbReference>
<feature type="active site" description="Proton acceptor" evidence="7 8">
    <location>
        <position position="187"/>
    </location>
</feature>
<keyword evidence="7 9" id="KW-0520">NAD</keyword>